<dbReference type="EMBL" id="AFOI01000002">
    <property type="protein sequence ID" value="EGM52200.1"/>
    <property type="molecule type" value="Genomic_DNA"/>
</dbReference>
<dbReference type="Proteomes" id="UP000003074">
    <property type="component" value="Unassembled WGS sequence"/>
</dbReference>
<feature type="compositionally biased region" description="Polar residues" evidence="5">
    <location>
        <begin position="1406"/>
        <end position="1452"/>
    </location>
</feature>
<evidence type="ECO:0000256" key="4">
    <source>
        <dbReference type="ARBA" id="ARBA00023088"/>
    </source>
</evidence>
<protein>
    <recommendedName>
        <fullName evidence="6">Gram-positive cocci surface proteins LPxTG domain-containing protein</fullName>
    </recommendedName>
</protein>
<feature type="domain" description="Gram-positive cocci surface proteins LPxTG" evidence="6">
    <location>
        <begin position="1444"/>
        <end position="1479"/>
    </location>
</feature>
<dbReference type="Pfam" id="PF17966">
    <property type="entry name" value="Muc_B2"/>
    <property type="match status" value="3"/>
</dbReference>
<name>F7QTV8_9LACO</name>
<dbReference type="Gene3D" id="2.60.40.4300">
    <property type="match status" value="3"/>
</dbReference>
<dbReference type="RefSeq" id="WP_004564216.1">
    <property type="nucleotide sequence ID" value="NZ_AFOI01000002.1"/>
</dbReference>
<evidence type="ECO:0000313" key="8">
    <source>
        <dbReference type="Proteomes" id="UP000003074"/>
    </source>
</evidence>
<evidence type="ECO:0000259" key="6">
    <source>
        <dbReference type="PROSITE" id="PS50847"/>
    </source>
</evidence>
<feature type="region of interest" description="Disordered" evidence="5">
    <location>
        <begin position="1205"/>
        <end position="1227"/>
    </location>
</feature>
<dbReference type="NCBIfam" id="TIGR01167">
    <property type="entry name" value="LPXTG_anchor"/>
    <property type="match status" value="1"/>
</dbReference>
<gene>
    <name evidence="7" type="ORF">LSGJ_00620</name>
</gene>
<proteinExistence type="predicted"/>
<dbReference type="Gene3D" id="3.10.20.320">
    <property type="entry name" value="Putative peptidoglycan bound protein (lpxtg motif)"/>
    <property type="match status" value="2"/>
</dbReference>
<evidence type="ECO:0000256" key="1">
    <source>
        <dbReference type="ARBA" id="ARBA00022512"/>
    </source>
</evidence>
<keyword evidence="1" id="KW-0134">Cell wall</keyword>
<comment type="caution">
    <text evidence="7">The sequence shown here is derived from an EMBL/GenBank/DDBJ whole genome shotgun (WGS) entry which is preliminary data.</text>
</comment>
<feature type="region of interest" description="Disordered" evidence="5">
    <location>
        <begin position="1016"/>
        <end position="1042"/>
    </location>
</feature>
<keyword evidence="4" id="KW-0572">Peptidoglycan-anchor</keyword>
<feature type="compositionally biased region" description="Basic and acidic residues" evidence="5">
    <location>
        <begin position="1207"/>
        <end position="1216"/>
    </location>
</feature>
<sequence length="1479" mass="160504">MPSWNPNQQLKSSSLIDGKQLLNSNVVYSYSVREDNGTVHSQAGKPSWPSAQINNTLNYGTTITIPMPEGFVLDVNATNKLVPGFYGDNKQAEIKQEGNNIIITVPSGKGAQGFEFKPGYQFVGHYDIKNPETTSFTRTATDRISIVENLTADGKQQKKFTSDKPFSENFWGTSDKVEITHVSPWVNSAWKSKTWKNSNGHGELIQWQDDHDQIIAYAGLQNGYSANLNNAQITLNIPDGMIVHVVRVPSISGATSYTYQYKLDDGTVHRGTVMPGDKIEVNDLSRTITSITLTPDVIDSYSGTGTFDGSSNYFNEDNAVSNEMPQMFEIYGHVGKTKRDGKTIVKNGEVWQLGVQLSAVSNGYVYKFSNSENILVLVPSQRQSSSLSSFVHDDDGSKRVTIDSNNIKTETTHLTIRTFYDSSKLSLMASTTAHIDNAILYIKLPKGITYKEVDKDSYAAVKNAKLSVFQDDEDNTIVKIDYTGSYLDITKTIKMNLGFSSDVMQGTYKVKTILYSPVEDLMPWTKYFPQNNGKTYSPTSDEQKWLPSDTSNLYLIDYGPATITVTRAISGLNTISLAKGNKDLADNLSNGTSSTTGDRSMHFAVSINNGSTNAISNAQTIINLPSERNGSGFDFHLNGASSVTYSGSTPLTFKYSTSSFNFKNGEDTEGYQPNTISFVTADKVTDWSSIKSILVEIPSLPASSIIGRINIDGIDSTIRTDGGKTGYLGTGLYMAGYKPYVELQSAKIDVLAKKTVTYQFIDDDDNRSNFGKPVQVTGDVDSEQPVNGLTLPTGYKLTKGETLPTSVKIGNDNQTIDIHLSHVITNVDHTKPVDKNGTTVTAKVIDGAHEADLNKTITRTITVHEPGKTAQKITQTAKIFRDATVDEVTGDVTYTDWSTDATDWAEYDAPVHAGYTVSQAKVDAVTVADGQKDVNIDITYTANTQTGKIFYVDGDDSSNVVSHTDLTGKTGDHIKVNPQAPADWKIVEGQDIPTDVVAGPNGIPTVTVKVEHDTITVTPDQPKNPSDKLPDGKNYPSGVTKDDLNKTVTRTINITKPGEATNTTKQTTSFKRSATVDLVNHKVTYTGWAQSGNNGWVAVDVPTVDGYTPNVTSIKGVNVTPDTKDTTVDVTYTAKDQTTHINYVDPQGNTVKRDTVSGKTDQTVKTNSAVPDGWKIINGQVPETIHFTGEETPDTTITIDHATTSIDHNHPVKPGDKTPSGKVIDGAHDKDLNKTITRTINITKPGQKTQTVTQTAKIYRDATVDDVTGEVTYGAWSTDDTDWSSVDVPAVPGYTVHQSDGQTGIPAVTVTDDQKDVTINVTYTANDQSMNINYVDENGNVVKTETVTGKLGDQITLTIPAGYHFKDGETPNLVITESGVQIVNVVKDRQVTPGNPTINDHDKKNGNNSAVDNNGASQDNNGKKVSTSSTGQSNNANNHKQSQLPQTGNESRNGFSAAGLALASLTSLIGLAGFKKKRD</sequence>
<dbReference type="Pfam" id="PF00746">
    <property type="entry name" value="Gram_pos_anchor"/>
    <property type="match status" value="1"/>
</dbReference>
<dbReference type="PATRIC" id="fig|1041521.3.peg.622"/>
<accession>F7QTV8</accession>
<keyword evidence="3" id="KW-0732">Signal</keyword>
<feature type="region of interest" description="Disordered" evidence="5">
    <location>
        <begin position="1391"/>
        <end position="1452"/>
    </location>
</feature>
<evidence type="ECO:0000313" key="7">
    <source>
        <dbReference type="EMBL" id="EGM52200.1"/>
    </source>
</evidence>
<keyword evidence="2" id="KW-0964">Secreted</keyword>
<dbReference type="InterPro" id="IPR041495">
    <property type="entry name" value="Mub_B2"/>
</dbReference>
<organism evidence="7 8">
    <name type="scientific">Ligilactobacillus salivarius GJ-24</name>
    <dbReference type="NCBI Taxonomy" id="1041521"/>
    <lineage>
        <taxon>Bacteria</taxon>
        <taxon>Bacillati</taxon>
        <taxon>Bacillota</taxon>
        <taxon>Bacilli</taxon>
        <taxon>Lactobacillales</taxon>
        <taxon>Lactobacillaceae</taxon>
        <taxon>Ligilactobacillus</taxon>
    </lineage>
</organism>
<dbReference type="InterPro" id="IPR019931">
    <property type="entry name" value="LPXTG_anchor"/>
</dbReference>
<reference evidence="7 8" key="1">
    <citation type="journal article" date="2011" name="J. Bacteriol.">
        <title>Genome Sequence of Lactobacillus salivarius GJ-24, a Probiotic Strain Isolated from Healthy Adult Intestine.</title>
        <authorList>
            <person name="Cho Y.J."/>
            <person name="Choi J.K."/>
            <person name="Kim J.H."/>
            <person name="Lim Y.S."/>
            <person name="Ham J.S."/>
            <person name="Kang D.K."/>
            <person name="Chun J."/>
            <person name="Paik H.D."/>
            <person name="Kim G.B."/>
        </authorList>
    </citation>
    <scope>NUCLEOTIDE SEQUENCE [LARGE SCALE GENOMIC DNA]</scope>
    <source>
        <strain evidence="7 8">GJ-24</strain>
    </source>
</reference>
<evidence type="ECO:0000256" key="5">
    <source>
        <dbReference type="SAM" id="MobiDB-lite"/>
    </source>
</evidence>
<evidence type="ECO:0000256" key="3">
    <source>
        <dbReference type="ARBA" id="ARBA00022729"/>
    </source>
</evidence>
<dbReference type="PROSITE" id="PS50847">
    <property type="entry name" value="GRAM_POS_ANCHORING"/>
    <property type="match status" value="1"/>
</dbReference>
<evidence type="ECO:0000256" key="2">
    <source>
        <dbReference type="ARBA" id="ARBA00022525"/>
    </source>
</evidence>